<name>A0A368GYB0_ANCCA</name>
<evidence type="ECO:0000313" key="3">
    <source>
        <dbReference type="EMBL" id="RCN49324.1"/>
    </source>
</evidence>
<feature type="region of interest" description="Disordered" evidence="1">
    <location>
        <begin position="1"/>
        <end position="32"/>
    </location>
</feature>
<organism evidence="3 4">
    <name type="scientific">Ancylostoma caninum</name>
    <name type="common">Dog hookworm</name>
    <dbReference type="NCBI Taxonomy" id="29170"/>
    <lineage>
        <taxon>Eukaryota</taxon>
        <taxon>Metazoa</taxon>
        <taxon>Ecdysozoa</taxon>
        <taxon>Nematoda</taxon>
        <taxon>Chromadorea</taxon>
        <taxon>Rhabditida</taxon>
        <taxon>Rhabditina</taxon>
        <taxon>Rhabditomorpha</taxon>
        <taxon>Strongyloidea</taxon>
        <taxon>Ancylostomatidae</taxon>
        <taxon>Ancylostomatinae</taxon>
        <taxon>Ancylostoma</taxon>
    </lineage>
</organism>
<dbReference type="InterPro" id="IPR019180">
    <property type="entry name" value="Oxidoreductase-like_N"/>
</dbReference>
<proteinExistence type="predicted"/>
<evidence type="ECO:0000313" key="4">
    <source>
        <dbReference type="Proteomes" id="UP000252519"/>
    </source>
</evidence>
<dbReference type="Proteomes" id="UP000252519">
    <property type="component" value="Unassembled WGS sequence"/>
</dbReference>
<protein>
    <recommendedName>
        <fullName evidence="2">Oxidoreductase-like domain-containing protein</fullName>
    </recommendedName>
</protein>
<keyword evidence="4" id="KW-1185">Reference proteome</keyword>
<feature type="compositionally biased region" description="Polar residues" evidence="1">
    <location>
        <begin position="1"/>
        <end position="10"/>
    </location>
</feature>
<dbReference type="EMBL" id="JOJR01000035">
    <property type="protein sequence ID" value="RCN49324.1"/>
    <property type="molecule type" value="Genomic_DNA"/>
</dbReference>
<dbReference type="STRING" id="29170.A0A368GYB0"/>
<sequence length="136" mass="15675">MPKIHNSQGKNFRVAPEHGTRSENATNARRRGHDAARAVLITVVLRGFFSTQTHHFCEIPEKDMSNSGPISDKLVRLVRTYIMENKEQTKEWEEEPEEPFPQDCCGQSCRPCVFDMHHDDVVRWAKECAKRIPQNG</sequence>
<dbReference type="OrthoDB" id="432685at2759"/>
<comment type="caution">
    <text evidence="3">The sequence shown here is derived from an EMBL/GenBank/DDBJ whole genome shotgun (WGS) entry which is preliminary data.</text>
</comment>
<gene>
    <name evidence="3" type="ORF">ANCCAN_04574</name>
</gene>
<evidence type="ECO:0000259" key="2">
    <source>
        <dbReference type="Pfam" id="PF09791"/>
    </source>
</evidence>
<evidence type="ECO:0000256" key="1">
    <source>
        <dbReference type="SAM" id="MobiDB-lite"/>
    </source>
</evidence>
<dbReference type="Pfam" id="PF09791">
    <property type="entry name" value="Oxidored-like"/>
    <property type="match status" value="1"/>
</dbReference>
<dbReference type="AlphaFoldDB" id="A0A368GYB0"/>
<feature type="domain" description="Oxidoreductase-like" evidence="2">
    <location>
        <begin position="94"/>
        <end position="129"/>
    </location>
</feature>
<reference evidence="3 4" key="1">
    <citation type="submission" date="2014-10" db="EMBL/GenBank/DDBJ databases">
        <title>Draft genome of the hookworm Ancylostoma caninum.</title>
        <authorList>
            <person name="Mitreva M."/>
        </authorList>
    </citation>
    <scope>NUCLEOTIDE SEQUENCE [LARGE SCALE GENOMIC DNA]</scope>
    <source>
        <strain evidence="3 4">Baltimore</strain>
    </source>
</reference>
<accession>A0A368GYB0</accession>